<evidence type="ECO:0000313" key="2">
    <source>
        <dbReference type="Proteomes" id="UP000002149"/>
    </source>
</evidence>
<dbReference type="VEuPathDB" id="FungiDB:CNA05520"/>
<evidence type="ECO:0000313" key="1">
    <source>
        <dbReference type="EMBL" id="AAW41058.2"/>
    </source>
</evidence>
<reference evidence="1 2" key="1">
    <citation type="journal article" date="2005" name="Science">
        <title>The genome of the basidiomycetous yeast and human pathogen Cryptococcus neoformans.</title>
        <authorList>
            <person name="Loftus B.J."/>
            <person name="Fung E."/>
            <person name="Roncaglia P."/>
            <person name="Rowley D."/>
            <person name="Amedeo P."/>
            <person name="Bruno D."/>
            <person name="Vamathevan J."/>
            <person name="Miranda M."/>
            <person name="Anderson I.J."/>
            <person name="Fraser J.A."/>
            <person name="Allen J.E."/>
            <person name="Bosdet I.E."/>
            <person name="Brent M.R."/>
            <person name="Chiu R."/>
            <person name="Doering T.L."/>
            <person name="Donlin M.J."/>
            <person name="D'Souza C.A."/>
            <person name="Fox D.S."/>
            <person name="Grinberg V."/>
            <person name="Fu J."/>
            <person name="Fukushima M."/>
            <person name="Haas B.J."/>
            <person name="Huang J.C."/>
            <person name="Janbon G."/>
            <person name="Jones S.J."/>
            <person name="Koo H.L."/>
            <person name="Krzywinski M.I."/>
            <person name="Kwon-Chung J.K."/>
            <person name="Lengeler K.B."/>
            <person name="Maiti R."/>
            <person name="Marra M.A."/>
            <person name="Marra R.E."/>
            <person name="Mathewson C.A."/>
            <person name="Mitchell T.G."/>
            <person name="Pertea M."/>
            <person name="Riggs F.R."/>
            <person name="Salzberg S.L."/>
            <person name="Schein J.E."/>
            <person name="Shvartsbeyn A."/>
            <person name="Shin H."/>
            <person name="Shumway M."/>
            <person name="Specht C.A."/>
            <person name="Suh B.B."/>
            <person name="Tenney A."/>
            <person name="Utterback T.R."/>
            <person name="Wickes B.L."/>
            <person name="Wortman J.R."/>
            <person name="Wye N.H."/>
            <person name="Kronstad J.W."/>
            <person name="Lodge J.K."/>
            <person name="Heitman J."/>
            <person name="Davis R.W."/>
            <person name="Fraser C.M."/>
            <person name="Hyman R.W."/>
        </authorList>
    </citation>
    <scope>NUCLEOTIDE SEQUENCE [LARGE SCALE GENOMIC DNA]</scope>
    <source>
        <strain evidence="2">JEC21 / ATCC MYA-565</strain>
    </source>
</reference>
<organism evidence="1 2">
    <name type="scientific">Cryptococcus deneoformans (strain JEC21 / ATCC MYA-565)</name>
    <name type="common">Cryptococcus neoformans var. neoformans serotype D</name>
    <dbReference type="NCBI Taxonomy" id="214684"/>
    <lineage>
        <taxon>Eukaryota</taxon>
        <taxon>Fungi</taxon>
        <taxon>Dikarya</taxon>
        <taxon>Basidiomycota</taxon>
        <taxon>Agaricomycotina</taxon>
        <taxon>Tremellomycetes</taxon>
        <taxon>Tremellales</taxon>
        <taxon>Cryptococcaceae</taxon>
        <taxon>Cryptococcus</taxon>
        <taxon>Cryptococcus neoformans species complex</taxon>
    </lineage>
</organism>
<dbReference type="InParanoid" id="Q5KNS0"/>
<proteinExistence type="predicted"/>
<dbReference type="GeneID" id="3253198"/>
<accession>Q5KNS0</accession>
<dbReference type="KEGG" id="cne:CNA05520"/>
<dbReference type="PaxDb" id="214684-Q5KNS0"/>
<gene>
    <name evidence="1" type="ordered locus">CNA05520</name>
</gene>
<name>Q5KNS0_CRYD1</name>
<dbReference type="EMBL" id="AE017341">
    <property type="protein sequence ID" value="AAW41058.2"/>
    <property type="molecule type" value="Genomic_DNA"/>
</dbReference>
<sequence>MVDRIGKKGVIGGPRVQEEDAAFEQHVTDIFERGQDIVTENAFLDEDWAIKYDQLHSVPRQDLPHFLPHHRYLGQELFCLHLHSQLLGFCRPFETLEHAHSLWYSEWNFGSVYSALFFAGSIQPP</sequence>
<protein>
    <submittedName>
        <fullName evidence="1">Expressed protein</fullName>
    </submittedName>
</protein>
<dbReference type="Proteomes" id="UP000002149">
    <property type="component" value="Chromosome 1"/>
</dbReference>
<keyword evidence="2" id="KW-1185">Reference proteome</keyword>
<dbReference type="AlphaFoldDB" id="Q5KNS0"/>
<dbReference type="RefSeq" id="XP_024511942.1">
    <property type="nucleotide sequence ID" value="XM_024656309.1"/>
</dbReference>